<dbReference type="NCBIfam" id="TIGR02937">
    <property type="entry name" value="sigma70-ECF"/>
    <property type="match status" value="1"/>
</dbReference>
<dbReference type="InterPro" id="IPR013249">
    <property type="entry name" value="RNA_pol_sigma70_r4_t2"/>
</dbReference>
<dbReference type="InterPro" id="IPR013324">
    <property type="entry name" value="RNA_pol_sigma_r3/r4-like"/>
</dbReference>
<name>A0A6C0GMS7_9BACT</name>
<dbReference type="PANTHER" id="PTHR43133:SF46">
    <property type="entry name" value="RNA POLYMERASE SIGMA-70 FACTOR ECF SUBFAMILY"/>
    <property type="match status" value="1"/>
</dbReference>
<reference evidence="7 8" key="1">
    <citation type="submission" date="2020-01" db="EMBL/GenBank/DDBJ databases">
        <authorList>
            <person name="Kim M.K."/>
        </authorList>
    </citation>
    <scope>NUCLEOTIDE SEQUENCE [LARGE SCALE GENOMIC DNA]</scope>
    <source>
        <strain evidence="7 8">172606-1</strain>
    </source>
</reference>
<evidence type="ECO:0000256" key="4">
    <source>
        <dbReference type="ARBA" id="ARBA00023163"/>
    </source>
</evidence>
<dbReference type="InterPro" id="IPR039425">
    <property type="entry name" value="RNA_pol_sigma-70-like"/>
</dbReference>
<sequence length="210" mass="25484">MKTNMLPEAQEQALWHQFKAGDRTAFTRLMQCFYRDLFQYATKFTKNGEFIKDCLQDLFLELWKNRATLGETRHVKAYLLKALRHKVYRELYRNQKHIHHELSEEEYCFDVVFSVEQLLIREQELLHTTEKLSALLNQLPRRQKEIIYLRFFQELEVEQIVQVMDITPQSAYNLLHKAIHRLRQFWISEKEPLSVALCLCSYFYRELSQF</sequence>
<accession>A0A6C0GMS7</accession>
<dbReference type="Pfam" id="PF08281">
    <property type="entry name" value="Sigma70_r4_2"/>
    <property type="match status" value="1"/>
</dbReference>
<dbReference type="InterPro" id="IPR007627">
    <property type="entry name" value="RNA_pol_sigma70_r2"/>
</dbReference>
<keyword evidence="2" id="KW-0805">Transcription regulation</keyword>
<dbReference type="RefSeq" id="WP_162445226.1">
    <property type="nucleotide sequence ID" value="NZ_CP048222.1"/>
</dbReference>
<organism evidence="7 8">
    <name type="scientific">Rhodocytophaga rosea</name>
    <dbReference type="NCBI Taxonomy" id="2704465"/>
    <lineage>
        <taxon>Bacteria</taxon>
        <taxon>Pseudomonadati</taxon>
        <taxon>Bacteroidota</taxon>
        <taxon>Cytophagia</taxon>
        <taxon>Cytophagales</taxon>
        <taxon>Rhodocytophagaceae</taxon>
        <taxon>Rhodocytophaga</taxon>
    </lineage>
</organism>
<dbReference type="Gene3D" id="1.10.10.10">
    <property type="entry name" value="Winged helix-like DNA-binding domain superfamily/Winged helix DNA-binding domain"/>
    <property type="match status" value="1"/>
</dbReference>
<dbReference type="PANTHER" id="PTHR43133">
    <property type="entry name" value="RNA POLYMERASE ECF-TYPE SIGMA FACTO"/>
    <property type="match status" value="1"/>
</dbReference>
<evidence type="ECO:0000313" key="8">
    <source>
        <dbReference type="Proteomes" id="UP000480178"/>
    </source>
</evidence>
<dbReference type="SUPFAM" id="SSF88946">
    <property type="entry name" value="Sigma2 domain of RNA polymerase sigma factors"/>
    <property type="match status" value="1"/>
</dbReference>
<dbReference type="InterPro" id="IPR036388">
    <property type="entry name" value="WH-like_DNA-bd_sf"/>
</dbReference>
<gene>
    <name evidence="7" type="ORF">GXP67_22660</name>
</gene>
<dbReference type="AlphaFoldDB" id="A0A6C0GMS7"/>
<evidence type="ECO:0000313" key="7">
    <source>
        <dbReference type="EMBL" id="QHT69237.1"/>
    </source>
</evidence>
<dbReference type="Pfam" id="PF04542">
    <property type="entry name" value="Sigma70_r2"/>
    <property type="match status" value="1"/>
</dbReference>
<dbReference type="GO" id="GO:0003677">
    <property type="term" value="F:DNA binding"/>
    <property type="evidence" value="ECO:0007669"/>
    <property type="project" value="InterPro"/>
</dbReference>
<keyword evidence="4" id="KW-0804">Transcription</keyword>
<comment type="similarity">
    <text evidence="1">Belongs to the sigma-70 factor family. ECF subfamily.</text>
</comment>
<keyword evidence="8" id="KW-1185">Reference proteome</keyword>
<dbReference type="CDD" id="cd06171">
    <property type="entry name" value="Sigma70_r4"/>
    <property type="match status" value="1"/>
</dbReference>
<feature type="domain" description="RNA polymerase sigma-70 region 2" evidence="5">
    <location>
        <begin position="29"/>
        <end position="96"/>
    </location>
</feature>
<evidence type="ECO:0000259" key="5">
    <source>
        <dbReference type="Pfam" id="PF04542"/>
    </source>
</evidence>
<dbReference type="EMBL" id="CP048222">
    <property type="protein sequence ID" value="QHT69237.1"/>
    <property type="molecule type" value="Genomic_DNA"/>
</dbReference>
<dbReference type="InterPro" id="IPR014284">
    <property type="entry name" value="RNA_pol_sigma-70_dom"/>
</dbReference>
<dbReference type="KEGG" id="rhoz:GXP67_22660"/>
<evidence type="ECO:0000256" key="2">
    <source>
        <dbReference type="ARBA" id="ARBA00023015"/>
    </source>
</evidence>
<evidence type="ECO:0000256" key="1">
    <source>
        <dbReference type="ARBA" id="ARBA00010641"/>
    </source>
</evidence>
<dbReference type="Gene3D" id="1.10.1740.10">
    <property type="match status" value="1"/>
</dbReference>
<dbReference type="SUPFAM" id="SSF88659">
    <property type="entry name" value="Sigma3 and sigma4 domains of RNA polymerase sigma factors"/>
    <property type="match status" value="1"/>
</dbReference>
<dbReference type="Proteomes" id="UP000480178">
    <property type="component" value="Chromosome"/>
</dbReference>
<evidence type="ECO:0000259" key="6">
    <source>
        <dbReference type="Pfam" id="PF08281"/>
    </source>
</evidence>
<evidence type="ECO:0000256" key="3">
    <source>
        <dbReference type="ARBA" id="ARBA00023082"/>
    </source>
</evidence>
<keyword evidence="3" id="KW-0731">Sigma factor</keyword>
<protein>
    <submittedName>
        <fullName evidence="7">Sigma-70 family RNA polymerase sigma factor</fullName>
    </submittedName>
</protein>
<dbReference type="GO" id="GO:0006352">
    <property type="term" value="P:DNA-templated transcription initiation"/>
    <property type="evidence" value="ECO:0007669"/>
    <property type="project" value="InterPro"/>
</dbReference>
<proteinExistence type="inferred from homology"/>
<feature type="domain" description="RNA polymerase sigma factor 70 region 4 type 2" evidence="6">
    <location>
        <begin position="130"/>
        <end position="179"/>
    </location>
</feature>
<dbReference type="InterPro" id="IPR013325">
    <property type="entry name" value="RNA_pol_sigma_r2"/>
</dbReference>
<dbReference type="GO" id="GO:0016987">
    <property type="term" value="F:sigma factor activity"/>
    <property type="evidence" value="ECO:0007669"/>
    <property type="project" value="UniProtKB-KW"/>
</dbReference>